<dbReference type="OrthoDB" id="9814427at2"/>
<dbReference type="PANTHER" id="PTHR46847">
    <property type="entry name" value="D-ALLOSE-BINDING PERIPLASMIC PROTEIN-RELATED"/>
    <property type="match status" value="1"/>
</dbReference>
<dbReference type="eggNOG" id="COG1879">
    <property type="taxonomic scope" value="Bacteria"/>
</dbReference>
<keyword evidence="3" id="KW-0732">Signal</keyword>
<reference evidence="5 6" key="1">
    <citation type="journal article" date="2014" name="Int. J. Syst. Evol. Microbiol.">
        <title>Phylogenomics and the dynamic genome evolution of the genus Streptococcus.</title>
        <authorList>
            <consortium name="The Broad Institute Genome Sequencing Platform"/>
            <person name="Richards V.P."/>
            <person name="Palmer S.R."/>
            <person name="Pavinski Bitar P.D."/>
            <person name="Qin X."/>
            <person name="Weinstock G.M."/>
            <person name="Highlander S.K."/>
            <person name="Town C.D."/>
            <person name="Burne R.A."/>
            <person name="Stanhope M.J."/>
        </authorList>
    </citation>
    <scope>NUCLEOTIDE SEQUENCE [LARGE SCALE GENOMIC DNA]</scope>
    <source>
        <strain evidence="5 6">NCTC 11558</strain>
    </source>
</reference>
<dbReference type="Pfam" id="PF13407">
    <property type="entry name" value="Peripla_BP_4"/>
    <property type="match status" value="1"/>
</dbReference>
<dbReference type="Proteomes" id="UP000003573">
    <property type="component" value="Unassembled WGS sequence"/>
</dbReference>
<gene>
    <name evidence="5" type="ORF">STRMA_1411</name>
</gene>
<evidence type="ECO:0000256" key="1">
    <source>
        <dbReference type="ARBA" id="ARBA00004196"/>
    </source>
</evidence>
<dbReference type="Gene3D" id="3.40.50.2300">
    <property type="match status" value="2"/>
</dbReference>
<accession>G5JV26</accession>
<keyword evidence="6" id="KW-1185">Reference proteome</keyword>
<dbReference type="PANTHER" id="PTHR46847:SF1">
    <property type="entry name" value="D-ALLOSE-BINDING PERIPLASMIC PROTEIN-RELATED"/>
    <property type="match status" value="1"/>
</dbReference>
<dbReference type="RefSeq" id="WP_003081963.1">
    <property type="nucleotide sequence ID" value="NZ_AEUW02000001.1"/>
</dbReference>
<organism evidence="5 6">
    <name type="scientific">Streptococcus macacae NCTC 11558</name>
    <dbReference type="NCBI Taxonomy" id="764298"/>
    <lineage>
        <taxon>Bacteria</taxon>
        <taxon>Bacillati</taxon>
        <taxon>Bacillota</taxon>
        <taxon>Bacilli</taxon>
        <taxon>Lactobacillales</taxon>
        <taxon>Streptococcaceae</taxon>
        <taxon>Streptococcus</taxon>
    </lineage>
</organism>
<dbReference type="EMBL" id="AEUW02000001">
    <property type="protein sequence ID" value="EHJ53128.1"/>
    <property type="molecule type" value="Genomic_DNA"/>
</dbReference>
<feature type="domain" description="Periplasmic binding protein" evidence="4">
    <location>
        <begin position="40"/>
        <end position="294"/>
    </location>
</feature>
<dbReference type="STRING" id="764298.STRMA_1411"/>
<name>G5JV26_9STRE</name>
<dbReference type="AlphaFoldDB" id="G5JV26"/>
<dbReference type="InterPro" id="IPR028082">
    <property type="entry name" value="Peripla_BP_I"/>
</dbReference>
<evidence type="ECO:0000313" key="5">
    <source>
        <dbReference type="EMBL" id="EHJ53128.1"/>
    </source>
</evidence>
<dbReference type="InterPro" id="IPR025997">
    <property type="entry name" value="SBP_2_dom"/>
</dbReference>
<proteinExistence type="inferred from homology"/>
<dbReference type="SUPFAM" id="SSF53822">
    <property type="entry name" value="Periplasmic binding protein-like I"/>
    <property type="match status" value="1"/>
</dbReference>
<dbReference type="CDD" id="cd19971">
    <property type="entry name" value="PBP1_ABC_sugar_binding-like"/>
    <property type="match status" value="1"/>
</dbReference>
<comment type="similarity">
    <text evidence="2">Belongs to the bacterial solute-binding protein 2 family.</text>
</comment>
<dbReference type="GO" id="GO:0030246">
    <property type="term" value="F:carbohydrate binding"/>
    <property type="evidence" value="ECO:0007669"/>
    <property type="project" value="UniProtKB-ARBA"/>
</dbReference>
<protein>
    <submittedName>
        <fullName evidence="5">Periplasmic binding protein and sugar binding domain of the LacI family protein</fullName>
    </submittedName>
</protein>
<evidence type="ECO:0000256" key="3">
    <source>
        <dbReference type="ARBA" id="ARBA00022729"/>
    </source>
</evidence>
<evidence type="ECO:0000256" key="2">
    <source>
        <dbReference type="ARBA" id="ARBA00007639"/>
    </source>
</evidence>
<dbReference type="GO" id="GO:0030313">
    <property type="term" value="C:cell envelope"/>
    <property type="evidence" value="ECO:0007669"/>
    <property type="project" value="UniProtKB-SubCell"/>
</dbReference>
<comment type="subcellular location">
    <subcellularLocation>
        <location evidence="1">Cell envelope</location>
    </subcellularLocation>
</comment>
<comment type="caution">
    <text evidence="5">The sequence shown here is derived from an EMBL/GenBank/DDBJ whole genome shotgun (WGS) entry which is preliminary data.</text>
</comment>
<sequence>MFKNSKVNYLVTVLLGGLLVLGIYGQYTFSSTVPRKIKIGTTYMTMNNSFYKIVNDEIEKVVDERGGTLYNRDPALSVDKQCEQIKSFISKGVDTIIINPVDSGNQKINKSLKKAKQEGIKIVVVDSQLRDKRLSDTTIISDNYKAGVLDAKKMMRTVSKADILLLEHKDTLSAVDRINGFLDTISKNPHYHVVSRKESYGQTEIAMPIVEKVIDQGVHFDVIMALNDRSAIGALAAVKEKKLKNKIYIYGVDGSPDMKSLLYNTSDVQATVAQSPISMGKIAVSTAYKLFKEEKTKRIITVPVTLIDKKNINQFDLSGWQ</sequence>
<evidence type="ECO:0000259" key="4">
    <source>
        <dbReference type="Pfam" id="PF13407"/>
    </source>
</evidence>
<evidence type="ECO:0000313" key="6">
    <source>
        <dbReference type="Proteomes" id="UP000003573"/>
    </source>
</evidence>